<keyword evidence="1" id="KW-0472">Membrane</keyword>
<organism evidence="3">
    <name type="scientific">viral metagenome</name>
    <dbReference type="NCBI Taxonomy" id="1070528"/>
    <lineage>
        <taxon>unclassified sequences</taxon>
        <taxon>metagenomes</taxon>
        <taxon>organismal metagenomes</taxon>
    </lineage>
</organism>
<evidence type="ECO:0000313" key="3">
    <source>
        <dbReference type="EMBL" id="QJA75421.1"/>
    </source>
</evidence>
<feature type="transmembrane region" description="Helical" evidence="1">
    <location>
        <begin position="12"/>
        <end position="34"/>
    </location>
</feature>
<gene>
    <name evidence="3" type="ORF">MM415A01781_0008</name>
    <name evidence="2" type="ORF">MM415B00496_0001</name>
</gene>
<protein>
    <submittedName>
        <fullName evidence="3">Putative glycosyltransferase</fullName>
    </submittedName>
</protein>
<dbReference type="EMBL" id="MT141520">
    <property type="protein sequence ID" value="QJA64443.1"/>
    <property type="molecule type" value="Genomic_DNA"/>
</dbReference>
<evidence type="ECO:0000313" key="2">
    <source>
        <dbReference type="EMBL" id="QJA64443.1"/>
    </source>
</evidence>
<name>A0A6M3K1C4_9ZZZZ</name>
<evidence type="ECO:0000256" key="1">
    <source>
        <dbReference type="SAM" id="Phobius"/>
    </source>
</evidence>
<proteinExistence type="predicted"/>
<keyword evidence="1" id="KW-1133">Transmembrane helix</keyword>
<feature type="transmembrane region" description="Helical" evidence="1">
    <location>
        <begin position="146"/>
        <end position="173"/>
    </location>
</feature>
<dbReference type="GO" id="GO:0016740">
    <property type="term" value="F:transferase activity"/>
    <property type="evidence" value="ECO:0007669"/>
    <property type="project" value="UniProtKB-KW"/>
</dbReference>
<keyword evidence="1" id="KW-0812">Transmembrane</keyword>
<accession>A0A6M3K1C4</accession>
<dbReference type="AlphaFoldDB" id="A0A6M3K1C4"/>
<sequence length="174" mass="19451">MDYKTKEKLNKYAVYVGIILLTVAAYSVIVGFAVTYPSTIYDINKANGWLKQARSSTDIPEMTRYMELALTEIDGRTGNPAWIWATSQTNFDVIKEVIQTNIEASLDVAETEPRSSYGYQRAIDNLEEAIIDIQTNFNTALNWLTIISLGSIIQLAVWLIASTIVIIIGVYTIS</sequence>
<dbReference type="EMBL" id="MT142163">
    <property type="protein sequence ID" value="QJA75421.1"/>
    <property type="molecule type" value="Genomic_DNA"/>
</dbReference>
<reference evidence="3" key="1">
    <citation type="submission" date="2020-03" db="EMBL/GenBank/DDBJ databases">
        <title>The deep terrestrial virosphere.</title>
        <authorList>
            <person name="Holmfeldt K."/>
            <person name="Nilsson E."/>
            <person name="Simone D."/>
            <person name="Lopez-Fernandez M."/>
            <person name="Wu X."/>
            <person name="de Brujin I."/>
            <person name="Lundin D."/>
            <person name="Andersson A."/>
            <person name="Bertilsson S."/>
            <person name="Dopson M."/>
        </authorList>
    </citation>
    <scope>NUCLEOTIDE SEQUENCE</scope>
    <source>
        <strain evidence="3">MM415A01781</strain>
        <strain evidence="2">MM415B00496</strain>
    </source>
</reference>
<keyword evidence="3" id="KW-0808">Transferase</keyword>